<keyword evidence="2" id="KW-1185">Reference proteome</keyword>
<sequence length="97" mass="10844">MEQIARLQEWYSDQCNGGWEHTHGVKLDTLDNPGWWLVVDLGGTNLAHKPFEAVARGDSEFDADWLRCKVVSGKFEAAGGSKNLADMLEVFLSWAGY</sequence>
<evidence type="ECO:0000313" key="2">
    <source>
        <dbReference type="Proteomes" id="UP001595556"/>
    </source>
</evidence>
<gene>
    <name evidence="1" type="ORF">ACFOEN_13105</name>
</gene>
<dbReference type="Pfam" id="PF15580">
    <property type="entry name" value="Imm53"/>
    <property type="match status" value="1"/>
</dbReference>
<evidence type="ECO:0000313" key="1">
    <source>
        <dbReference type="EMBL" id="MFC3148563.1"/>
    </source>
</evidence>
<protein>
    <submittedName>
        <fullName evidence="1">Immunity 53 family protein</fullName>
    </submittedName>
</protein>
<organism evidence="1 2">
    <name type="scientific">Piscinibacterium candidicorallinum</name>
    <dbReference type="NCBI Taxonomy" id="1793872"/>
    <lineage>
        <taxon>Bacteria</taxon>
        <taxon>Pseudomonadati</taxon>
        <taxon>Pseudomonadota</taxon>
        <taxon>Betaproteobacteria</taxon>
        <taxon>Burkholderiales</taxon>
        <taxon>Piscinibacterium</taxon>
    </lineage>
</organism>
<reference evidence="2" key="1">
    <citation type="journal article" date="2019" name="Int. J. Syst. Evol. Microbiol.">
        <title>The Global Catalogue of Microorganisms (GCM) 10K type strain sequencing project: providing services to taxonomists for standard genome sequencing and annotation.</title>
        <authorList>
            <consortium name="The Broad Institute Genomics Platform"/>
            <consortium name="The Broad Institute Genome Sequencing Center for Infectious Disease"/>
            <person name="Wu L."/>
            <person name="Ma J."/>
        </authorList>
    </citation>
    <scope>NUCLEOTIDE SEQUENCE [LARGE SCALE GENOMIC DNA]</scope>
    <source>
        <strain evidence="2">KCTC 52168</strain>
    </source>
</reference>
<name>A0ABV7H3Q7_9BURK</name>
<comment type="caution">
    <text evidence="1">The sequence shown here is derived from an EMBL/GenBank/DDBJ whole genome shotgun (WGS) entry which is preliminary data.</text>
</comment>
<dbReference type="RefSeq" id="WP_377304639.1">
    <property type="nucleotide sequence ID" value="NZ_CP180191.1"/>
</dbReference>
<dbReference type="Proteomes" id="UP001595556">
    <property type="component" value="Unassembled WGS sequence"/>
</dbReference>
<accession>A0ABV7H3Q7</accession>
<dbReference type="InterPro" id="IPR028228">
    <property type="entry name" value="Imm53"/>
</dbReference>
<proteinExistence type="predicted"/>
<dbReference type="EMBL" id="JBHRTI010000007">
    <property type="protein sequence ID" value="MFC3148563.1"/>
    <property type="molecule type" value="Genomic_DNA"/>
</dbReference>